<name>A0A1B6NR29_9ZZZZ</name>
<protein>
    <submittedName>
        <fullName evidence="1">Uncharacterized protein</fullName>
    </submittedName>
</protein>
<dbReference type="AlphaFoldDB" id="A0A1B6NR29"/>
<proteinExistence type="predicted"/>
<dbReference type="EMBL" id="AYSL01001584">
    <property type="protein sequence ID" value="KTF05758.1"/>
    <property type="molecule type" value="Genomic_DNA"/>
</dbReference>
<accession>A0A1B6NR29</accession>
<sequence>MGFTSDLGAHQQWVNADFAKQQLMQNRKARGMAV</sequence>
<feature type="non-terminal residue" evidence="1">
    <location>
        <position position="34"/>
    </location>
</feature>
<evidence type="ECO:0000313" key="1">
    <source>
        <dbReference type="EMBL" id="KTF05758.1"/>
    </source>
</evidence>
<comment type="caution">
    <text evidence="1">The sequence shown here is derived from an EMBL/GenBank/DDBJ whole genome shotgun (WGS) entry which is preliminary data.</text>
</comment>
<organism evidence="1">
    <name type="scientific">marine sediment metagenome</name>
    <dbReference type="NCBI Taxonomy" id="412755"/>
    <lineage>
        <taxon>unclassified sequences</taxon>
        <taxon>metagenomes</taxon>
        <taxon>ecological metagenomes</taxon>
    </lineage>
</organism>
<reference evidence="1" key="1">
    <citation type="submission" date="2013-11" db="EMBL/GenBank/DDBJ databases">
        <title>Microbial diversity, functional groups and degradation webs in Northern and Southern Mediterranean and Red Sea marine crude oil polluted sites.</title>
        <authorList>
            <person name="Daffonchio D."/>
            <person name="Mapelli F."/>
            <person name="Ferrer M."/>
            <person name="Richter M."/>
            <person name="Cherif A."/>
            <person name="Malkawi H.I."/>
            <person name="Yakimov M.M."/>
            <person name="Abdel-Fattah Y.R."/>
            <person name="Blaghen M."/>
            <person name="Golyshin P.N."/>
            <person name="Kalogerakis N."/>
            <person name="Boon N."/>
            <person name="Magagnini M."/>
            <person name="Fava F."/>
        </authorList>
    </citation>
    <scope>NUCLEOTIDE SEQUENCE</scope>
</reference>
<gene>
    <name evidence="1" type="ORF">MGSAQ_002749</name>
</gene>